<dbReference type="EMBL" id="GL377608">
    <property type="protein sequence ID" value="EFJ19017.1"/>
    <property type="molecule type" value="Genomic_DNA"/>
</dbReference>
<dbReference type="AlphaFoldDB" id="D8S9U6"/>
<reference evidence="5 6" key="1">
    <citation type="journal article" date="2011" name="Science">
        <title>The Selaginella genome identifies genetic changes associated with the evolution of vascular plants.</title>
        <authorList>
            <person name="Banks J.A."/>
            <person name="Nishiyama T."/>
            <person name="Hasebe M."/>
            <person name="Bowman J.L."/>
            <person name="Gribskov M."/>
            <person name="dePamphilis C."/>
            <person name="Albert V.A."/>
            <person name="Aono N."/>
            <person name="Aoyama T."/>
            <person name="Ambrose B.A."/>
            <person name="Ashton N.W."/>
            <person name="Axtell M.J."/>
            <person name="Barker E."/>
            <person name="Barker M.S."/>
            <person name="Bennetzen J.L."/>
            <person name="Bonawitz N.D."/>
            <person name="Chapple C."/>
            <person name="Cheng C."/>
            <person name="Correa L.G."/>
            <person name="Dacre M."/>
            <person name="DeBarry J."/>
            <person name="Dreyer I."/>
            <person name="Elias M."/>
            <person name="Engstrom E.M."/>
            <person name="Estelle M."/>
            <person name="Feng L."/>
            <person name="Finet C."/>
            <person name="Floyd S.K."/>
            <person name="Frommer W.B."/>
            <person name="Fujita T."/>
            <person name="Gramzow L."/>
            <person name="Gutensohn M."/>
            <person name="Harholt J."/>
            <person name="Hattori M."/>
            <person name="Heyl A."/>
            <person name="Hirai T."/>
            <person name="Hiwatashi Y."/>
            <person name="Ishikawa M."/>
            <person name="Iwata M."/>
            <person name="Karol K.G."/>
            <person name="Koehler B."/>
            <person name="Kolukisaoglu U."/>
            <person name="Kubo M."/>
            <person name="Kurata T."/>
            <person name="Lalonde S."/>
            <person name="Li K."/>
            <person name="Li Y."/>
            <person name="Litt A."/>
            <person name="Lyons E."/>
            <person name="Manning G."/>
            <person name="Maruyama T."/>
            <person name="Michael T.P."/>
            <person name="Mikami K."/>
            <person name="Miyazaki S."/>
            <person name="Morinaga S."/>
            <person name="Murata T."/>
            <person name="Mueller-Roeber B."/>
            <person name="Nelson D.R."/>
            <person name="Obara M."/>
            <person name="Oguri Y."/>
            <person name="Olmstead R.G."/>
            <person name="Onodera N."/>
            <person name="Petersen B.L."/>
            <person name="Pils B."/>
            <person name="Prigge M."/>
            <person name="Rensing S.A."/>
            <person name="Riano-Pachon D.M."/>
            <person name="Roberts A.W."/>
            <person name="Sato Y."/>
            <person name="Scheller H.V."/>
            <person name="Schulz B."/>
            <person name="Schulz C."/>
            <person name="Shakirov E.V."/>
            <person name="Shibagaki N."/>
            <person name="Shinohara N."/>
            <person name="Shippen D.E."/>
            <person name="Soerensen I."/>
            <person name="Sotooka R."/>
            <person name="Sugimoto N."/>
            <person name="Sugita M."/>
            <person name="Sumikawa N."/>
            <person name="Tanurdzic M."/>
            <person name="Theissen G."/>
            <person name="Ulvskov P."/>
            <person name="Wakazuki S."/>
            <person name="Weng J.K."/>
            <person name="Willats W.W."/>
            <person name="Wipf D."/>
            <person name="Wolf P.G."/>
            <person name="Yang L."/>
            <person name="Zimmer A.D."/>
            <person name="Zhu Q."/>
            <person name="Mitros T."/>
            <person name="Hellsten U."/>
            <person name="Loque D."/>
            <person name="Otillar R."/>
            <person name="Salamov A."/>
            <person name="Schmutz J."/>
            <person name="Shapiro H."/>
            <person name="Lindquist E."/>
            <person name="Lucas S."/>
            <person name="Rokhsar D."/>
            <person name="Grigoriev I.V."/>
        </authorList>
    </citation>
    <scope>NUCLEOTIDE SEQUENCE [LARGE SCALE GENOMIC DNA]</scope>
</reference>
<dbReference type="PROSITE" id="PS50297">
    <property type="entry name" value="ANK_REP_REGION"/>
    <property type="match status" value="3"/>
</dbReference>
<protein>
    <submittedName>
        <fullName evidence="5">Uncharacterized protein</fullName>
    </submittedName>
</protein>
<dbReference type="InterPro" id="IPR036770">
    <property type="entry name" value="Ankyrin_rpt-contain_sf"/>
</dbReference>
<evidence type="ECO:0000313" key="4">
    <source>
        <dbReference type="EMBL" id="EFJ06000.1"/>
    </source>
</evidence>
<keyword evidence="2 3" id="KW-0040">ANK repeat</keyword>
<proteinExistence type="predicted"/>
<dbReference type="Gramene" id="EFJ06000">
    <property type="protein sequence ID" value="EFJ06000"/>
    <property type="gene ID" value="SELMODRAFT_5249"/>
</dbReference>
<dbReference type="Gramene" id="EFJ19017">
    <property type="protein sequence ID" value="EFJ19017"/>
    <property type="gene ID" value="SELMODRAFT_5251"/>
</dbReference>
<dbReference type="PRINTS" id="PR01415">
    <property type="entry name" value="ANKYRIN"/>
</dbReference>
<dbReference type="InParanoid" id="D8S9U6"/>
<dbReference type="Proteomes" id="UP000001514">
    <property type="component" value="Unassembled WGS sequence"/>
</dbReference>
<dbReference type="KEGG" id="smo:SELMODRAFT_5251"/>
<dbReference type="Pfam" id="PF12796">
    <property type="entry name" value="Ank_2"/>
    <property type="match status" value="1"/>
</dbReference>
<gene>
    <name evidence="4" type="ORF">SELMODRAFT_5249</name>
    <name evidence="5" type="ORF">SELMODRAFT_5251</name>
</gene>
<dbReference type="EMBL" id="GL377709">
    <property type="protein sequence ID" value="EFJ06000.1"/>
    <property type="molecule type" value="Genomic_DNA"/>
</dbReference>
<feature type="non-terminal residue" evidence="5">
    <location>
        <position position="1"/>
    </location>
</feature>
<feature type="repeat" description="ANK" evidence="3">
    <location>
        <begin position="161"/>
        <end position="193"/>
    </location>
</feature>
<name>D8S9U6_SELML</name>
<dbReference type="InterPro" id="IPR002110">
    <property type="entry name" value="Ankyrin_rpt"/>
</dbReference>
<organism evidence="6">
    <name type="scientific">Selaginella moellendorffii</name>
    <name type="common">Spikemoss</name>
    <dbReference type="NCBI Taxonomy" id="88036"/>
    <lineage>
        <taxon>Eukaryota</taxon>
        <taxon>Viridiplantae</taxon>
        <taxon>Streptophyta</taxon>
        <taxon>Embryophyta</taxon>
        <taxon>Tracheophyta</taxon>
        <taxon>Lycopodiopsida</taxon>
        <taxon>Selaginellales</taxon>
        <taxon>Selaginellaceae</taxon>
        <taxon>Selaginella</taxon>
    </lineage>
</organism>
<dbReference type="SUPFAM" id="SSF48403">
    <property type="entry name" value="Ankyrin repeat"/>
    <property type="match status" value="1"/>
</dbReference>
<dbReference type="Pfam" id="PF13606">
    <property type="entry name" value="Ank_3"/>
    <property type="match status" value="1"/>
</dbReference>
<evidence type="ECO:0000313" key="5">
    <source>
        <dbReference type="EMBL" id="EFJ19017.1"/>
    </source>
</evidence>
<evidence type="ECO:0000256" key="1">
    <source>
        <dbReference type="ARBA" id="ARBA00022737"/>
    </source>
</evidence>
<dbReference type="SMART" id="SM00248">
    <property type="entry name" value="ANK"/>
    <property type="match status" value="5"/>
</dbReference>
<dbReference type="eggNOG" id="KOG4177">
    <property type="taxonomic scope" value="Eukaryota"/>
</dbReference>
<keyword evidence="6" id="KW-1185">Reference proteome</keyword>
<dbReference type="STRING" id="88036.D8S9U6"/>
<sequence length="194" mass="20868">LEELIRDGFDIHNVYNHYTTAIHLASEFRNLPLVNSLLRRDAAIDILRGDLSDRDTALHIAAIGGDVAVFDALLQALGANGMNPNSSPINRHGMVPLHYALGKGNVALAELLLQRGAEISQADHTGATPLHFAARSGSVDALELIFARLPVPRDVNSASRSGLTALHYAAWNGRIAAMKWLLARGASLQARDVV</sequence>
<dbReference type="Gene3D" id="1.25.40.20">
    <property type="entry name" value="Ankyrin repeat-containing domain"/>
    <property type="match status" value="1"/>
</dbReference>
<dbReference type="HOGENOM" id="CLU_1405834_0_0_1"/>
<evidence type="ECO:0000313" key="6">
    <source>
        <dbReference type="Proteomes" id="UP000001514"/>
    </source>
</evidence>
<feature type="non-terminal residue" evidence="5">
    <location>
        <position position="194"/>
    </location>
</feature>
<feature type="repeat" description="ANK" evidence="3">
    <location>
        <begin position="92"/>
        <end position="124"/>
    </location>
</feature>
<evidence type="ECO:0000256" key="2">
    <source>
        <dbReference type="ARBA" id="ARBA00023043"/>
    </source>
</evidence>
<evidence type="ECO:0000256" key="3">
    <source>
        <dbReference type="PROSITE-ProRule" id="PRU00023"/>
    </source>
</evidence>
<keyword evidence="1" id="KW-0677">Repeat</keyword>
<dbReference type="PROSITE" id="PS50088">
    <property type="entry name" value="ANK_REPEAT"/>
    <property type="match status" value="3"/>
</dbReference>
<dbReference type="PANTHER" id="PTHR24161">
    <property type="entry name" value="ANK_REP_REGION DOMAIN-CONTAINING PROTEIN-RELATED"/>
    <property type="match status" value="1"/>
</dbReference>
<accession>D8S9U6</accession>
<dbReference type="KEGG" id="smo:SELMODRAFT_5249"/>
<dbReference type="PANTHER" id="PTHR24161:SF85">
    <property type="entry name" value="PALMITOYLTRANSFERASE HIP14"/>
    <property type="match status" value="1"/>
</dbReference>
<dbReference type="Pfam" id="PF13857">
    <property type="entry name" value="Ank_5"/>
    <property type="match status" value="1"/>
</dbReference>
<feature type="repeat" description="ANK" evidence="3">
    <location>
        <begin position="125"/>
        <end position="146"/>
    </location>
</feature>